<accession>A0AAD9LQI8</accession>
<reference evidence="1" key="1">
    <citation type="submission" date="2023-08" db="EMBL/GenBank/DDBJ databases">
        <title>Reference Genome Resource for the Citrus Pathogen Phytophthora citrophthora.</title>
        <authorList>
            <person name="Moller H."/>
            <person name="Coetzee B."/>
            <person name="Rose L.J."/>
            <person name="Van Niekerk J.M."/>
        </authorList>
    </citation>
    <scope>NUCLEOTIDE SEQUENCE</scope>
    <source>
        <strain evidence="1">STE-U-9442</strain>
    </source>
</reference>
<keyword evidence="2" id="KW-1185">Reference proteome</keyword>
<comment type="caution">
    <text evidence="1">The sequence shown here is derived from an EMBL/GenBank/DDBJ whole genome shotgun (WGS) entry which is preliminary data.</text>
</comment>
<gene>
    <name evidence="1" type="ORF">P3T76_003043</name>
</gene>
<dbReference type="Proteomes" id="UP001259832">
    <property type="component" value="Unassembled WGS sequence"/>
</dbReference>
<proteinExistence type="predicted"/>
<evidence type="ECO:0000313" key="2">
    <source>
        <dbReference type="Proteomes" id="UP001259832"/>
    </source>
</evidence>
<evidence type="ECO:0000313" key="1">
    <source>
        <dbReference type="EMBL" id="KAK1945995.1"/>
    </source>
</evidence>
<dbReference type="AlphaFoldDB" id="A0AAD9LQI8"/>
<dbReference type="EMBL" id="JASMQC010000004">
    <property type="protein sequence ID" value="KAK1945995.1"/>
    <property type="molecule type" value="Genomic_DNA"/>
</dbReference>
<organism evidence="1 2">
    <name type="scientific">Phytophthora citrophthora</name>
    <dbReference type="NCBI Taxonomy" id="4793"/>
    <lineage>
        <taxon>Eukaryota</taxon>
        <taxon>Sar</taxon>
        <taxon>Stramenopiles</taxon>
        <taxon>Oomycota</taxon>
        <taxon>Peronosporomycetes</taxon>
        <taxon>Peronosporales</taxon>
        <taxon>Peronosporaceae</taxon>
        <taxon>Phytophthora</taxon>
    </lineage>
</organism>
<protein>
    <submittedName>
        <fullName evidence="1">Uncharacterized protein</fullName>
    </submittedName>
</protein>
<name>A0AAD9LQI8_9STRA</name>
<sequence length="638" mass="70898">MLIHQLVRKCFDYSWSDLTSLSLINTAVDHDGDDIVRANLATDTSYMRVVVLSYRTKEEGTYKDWIESVFHVESLHALDCKNNVEITKTETVEWNYITSIAHEQLSVRGLQDSVSSVAQKCKNIPARTADFEDAVYERIGDIPLKLLSRPDHYVRQNVSRSLLESTGVTLETCLARCEWDFASAPASIYRQVLKLEQLIRYPSRKLILREIETDKLYGGAGCRRKPSKVTDPFDKYEVFIQCAREDADLSVPIDTMACILESYGNVGVKKLRWEVGDSLELLPAPATSMTISGFLAPLLKEFTGRLVYIEVKPATTSLANIASQHLLLVKAANSTSFVAGAKAKLIAGSATSDKLRLLGYRTFMTALAETNMVSPQTSVLYRPSTAASTGATEVARDRFVICSNSGTTVGDTLPANGIYYTVCAAVYIQLKEFNLVELYNGRLLAISRGDSGRTKIVKGSEVVPFAKEESFRAQFQVFFQCTTASHSPAQVVLIDKEKIPSVVATEAIKNVMILRYYPVPGTISRDTRTHHGVCISENQQIHVSDVGYRDDDFLIGFRRGGTGDNSYKFNIRKEDDFGHVNKRIMVKLPGVGVVFCRGIGPNSDNPEMACLLFDSTTGKVTNKYGFKGKLGHWRDIVQ</sequence>